<proteinExistence type="predicted"/>
<accession>A0A7K0C2Y6</accession>
<dbReference type="EMBL" id="WEGH01000004">
    <property type="protein sequence ID" value="MQY07726.1"/>
    <property type="molecule type" value="Genomic_DNA"/>
</dbReference>
<feature type="transmembrane region" description="Helical" evidence="1">
    <location>
        <begin position="327"/>
        <end position="349"/>
    </location>
</feature>
<protein>
    <recommendedName>
        <fullName evidence="2">DUF4328 domain-containing protein</fullName>
    </recommendedName>
</protein>
<feature type="domain" description="DUF4328" evidence="2">
    <location>
        <begin position="60"/>
        <end position="167"/>
    </location>
</feature>
<feature type="transmembrane region" description="Helical" evidence="1">
    <location>
        <begin position="417"/>
        <end position="436"/>
    </location>
</feature>
<dbReference type="Proteomes" id="UP000487268">
    <property type="component" value="Unassembled WGS sequence"/>
</dbReference>
<keyword evidence="1" id="KW-1133">Transmembrane helix</keyword>
<evidence type="ECO:0000313" key="3">
    <source>
        <dbReference type="EMBL" id="MQY07726.1"/>
    </source>
</evidence>
<gene>
    <name evidence="3" type="ORF">ACRB68_58280</name>
</gene>
<keyword evidence="4" id="KW-1185">Reference proteome</keyword>
<organism evidence="3 4">
    <name type="scientific">Actinomadura macrotermitis</name>
    <dbReference type="NCBI Taxonomy" id="2585200"/>
    <lineage>
        <taxon>Bacteria</taxon>
        <taxon>Bacillati</taxon>
        <taxon>Actinomycetota</taxon>
        <taxon>Actinomycetes</taxon>
        <taxon>Streptosporangiales</taxon>
        <taxon>Thermomonosporaceae</taxon>
        <taxon>Actinomadura</taxon>
    </lineage>
</organism>
<name>A0A7K0C2Y6_9ACTN</name>
<evidence type="ECO:0000259" key="2">
    <source>
        <dbReference type="Pfam" id="PF14219"/>
    </source>
</evidence>
<feature type="transmembrane region" description="Helical" evidence="1">
    <location>
        <begin position="361"/>
        <end position="378"/>
    </location>
</feature>
<feature type="transmembrane region" description="Helical" evidence="1">
    <location>
        <begin position="283"/>
        <end position="307"/>
    </location>
</feature>
<dbReference type="OrthoDB" id="4174975at2"/>
<sequence>MTATAAPPGRVLRPVAGLGWAAAALLALTGCYALSTVPMRFDLAEHLADTPVELIGARTHREFVATLVWGLFGLATTGVLIAWTHALRQNARALTGVHLSYGDAWAGLSWVVPVAGLVVPKKVLDEVWALSHPAGGHRPDALYRVRRSWLIRAWWVTWVLGELLLAGYRFAVFQGGQEARSMGSGPILFGGAGEHMAASLDAYEAGYAISGVLAVVTFVSGLLGAAVAVRLTAFQNAAIAAAPPAPPPASAPPLPPPAPAAAPRPAPAAPFPAVRVVSAGRRVLVVLALVVPALALFALCAAAFGGAAALTPDRASWGIAAGNRQTLVFVGLVALVLFLAGHVAAALLLRRDGFGRALPGVIAWGVLAAVAALFLLYAEFRLTGVPAITGFDPQSPVVAGSPQVIAYAQAFRTAGKAALTGEAALLCGIAVTLFLTRRHTA</sequence>
<dbReference type="Pfam" id="PF14219">
    <property type="entry name" value="DUF4328"/>
    <property type="match status" value="1"/>
</dbReference>
<keyword evidence="1" id="KW-0472">Membrane</keyword>
<evidence type="ECO:0000256" key="1">
    <source>
        <dbReference type="SAM" id="Phobius"/>
    </source>
</evidence>
<evidence type="ECO:0000313" key="4">
    <source>
        <dbReference type="Proteomes" id="UP000487268"/>
    </source>
</evidence>
<feature type="transmembrane region" description="Helical" evidence="1">
    <location>
        <begin position="153"/>
        <end position="172"/>
    </location>
</feature>
<feature type="transmembrane region" description="Helical" evidence="1">
    <location>
        <begin position="205"/>
        <end position="229"/>
    </location>
</feature>
<keyword evidence="1" id="KW-0812">Transmembrane</keyword>
<dbReference type="AlphaFoldDB" id="A0A7K0C2Y6"/>
<reference evidence="3 4" key="1">
    <citation type="submission" date="2019-10" db="EMBL/GenBank/DDBJ databases">
        <title>Actinomadura rubteroloni sp. nov. and Actinomadura macrotermitis sp. nov., isolated from the gut of fungus growing-termite Macrotermes natalensis.</title>
        <authorList>
            <person name="Benndorf R."/>
            <person name="Martin K."/>
            <person name="Kuefner M."/>
            <person name="De Beer W."/>
            <person name="Kaster A.-K."/>
            <person name="Vollmers J."/>
            <person name="Poulsen M."/>
            <person name="Beemelmanns C."/>
        </authorList>
    </citation>
    <scope>NUCLEOTIDE SEQUENCE [LARGE SCALE GENOMIC DNA]</scope>
    <source>
        <strain evidence="3 4">RB68</strain>
    </source>
</reference>
<dbReference type="RefSeq" id="WP_153538161.1">
    <property type="nucleotide sequence ID" value="NZ_WEGH01000004.1"/>
</dbReference>
<dbReference type="InterPro" id="IPR025565">
    <property type="entry name" value="DUF4328"/>
</dbReference>
<feature type="transmembrane region" description="Helical" evidence="1">
    <location>
        <begin position="63"/>
        <end position="83"/>
    </location>
</feature>
<comment type="caution">
    <text evidence="3">The sequence shown here is derived from an EMBL/GenBank/DDBJ whole genome shotgun (WGS) entry which is preliminary data.</text>
</comment>